<evidence type="ECO:0000256" key="4">
    <source>
        <dbReference type="ARBA" id="ARBA00022679"/>
    </source>
</evidence>
<dbReference type="UniPathway" id="UPA00030"/>
<comment type="similarity">
    <text evidence="14 17">In the C-terminal section; belongs to the NAD(P)-dependent epimerase/dehydratase family. UDP-glucuronic acid decarboxylase subfamily.</text>
</comment>
<dbReference type="PIRSF" id="PIRSF036506">
    <property type="entry name" value="Bifun_polymyxin_resist_ArnA"/>
    <property type="match status" value="1"/>
</dbReference>
<organism evidence="21 22">
    <name type="scientific">Pseudomonas asplenii</name>
    <dbReference type="NCBI Taxonomy" id="53407"/>
    <lineage>
        <taxon>Bacteria</taxon>
        <taxon>Pseudomonadati</taxon>
        <taxon>Pseudomonadota</taxon>
        <taxon>Gammaproteobacteria</taxon>
        <taxon>Pseudomonadales</taxon>
        <taxon>Pseudomonadaceae</taxon>
        <taxon>Pseudomonas</taxon>
    </lineage>
</organism>
<feature type="binding site" evidence="17">
    <location>
        <position position="350"/>
    </location>
    <ligand>
        <name>NAD(+)</name>
        <dbReference type="ChEBI" id="CHEBI:57540"/>
    </ligand>
</feature>
<dbReference type="GO" id="GO:0046677">
    <property type="term" value="P:response to antibiotic"/>
    <property type="evidence" value="ECO:0007669"/>
    <property type="project" value="UniProtKB-KW"/>
</dbReference>
<feature type="binding site" evidence="17">
    <location>
        <position position="615"/>
    </location>
    <ligand>
        <name>UDP-alpha-D-glucuronate</name>
        <dbReference type="ChEBI" id="CHEBI:58052"/>
    </ligand>
</feature>
<comment type="similarity">
    <text evidence="15 17">In the N-terminal section; belongs to the Fmt family. UDP-L-Ara4N formyltransferase subfamily.</text>
</comment>
<accession>A0A1H1YKK0</accession>
<dbReference type="GO" id="GO:0099618">
    <property type="term" value="F:UDP-glucuronate dehydrogenase activity"/>
    <property type="evidence" value="ECO:0007669"/>
    <property type="project" value="UniProtKB-EC"/>
</dbReference>
<reference evidence="22" key="1">
    <citation type="submission" date="2016-10" db="EMBL/GenBank/DDBJ databases">
        <authorList>
            <person name="Varghese N."/>
            <person name="Submissions S."/>
        </authorList>
    </citation>
    <scope>NUCLEOTIDE SEQUENCE [LARGE SCALE GENOMIC DNA]</scope>
    <source>
        <strain evidence="22">ATCC 23835</strain>
    </source>
</reference>
<dbReference type="SUPFAM" id="SSF51735">
    <property type="entry name" value="NAD(P)-binding Rossmann-fold domains"/>
    <property type="match status" value="1"/>
</dbReference>
<feature type="binding site" evidence="17">
    <location>
        <begin position="138"/>
        <end position="142"/>
    </location>
    <ligand>
        <name>(6R)-10-formyltetrahydrofolate</name>
        <dbReference type="ChEBI" id="CHEBI:195366"/>
    </ligand>
</feature>
<dbReference type="GeneID" id="300209377"/>
<dbReference type="GO" id="GO:0016020">
    <property type="term" value="C:membrane"/>
    <property type="evidence" value="ECO:0007669"/>
    <property type="project" value="GOC"/>
</dbReference>
<evidence type="ECO:0000256" key="1">
    <source>
        <dbReference type="ARBA" id="ARBA00004756"/>
    </source>
</evidence>
<keyword evidence="22" id="KW-1185">Reference proteome</keyword>
<protein>
    <recommendedName>
        <fullName evidence="17">Bifunctional polymyxin resistance protein ArnA</fullName>
    </recommendedName>
    <domain>
        <recommendedName>
            <fullName evidence="17">UDP-4-amino-4-deoxy-L-arabinose formyltransferase</fullName>
            <ecNumber evidence="17">2.1.2.13</ecNumber>
        </recommendedName>
        <alternativeName>
            <fullName evidence="17">ArnAFT</fullName>
        </alternativeName>
        <alternativeName>
            <fullName evidence="17">UDP-L-Ara4N formyltransferase</fullName>
        </alternativeName>
    </domain>
    <domain>
        <recommendedName>
            <fullName evidence="17">UDP-glucuronic acid oxidase, UDP-4-keto-hexauronic acid decarboxylating</fullName>
            <ecNumber evidence="17">1.1.1.305</ecNumber>
        </recommendedName>
        <alternativeName>
            <fullName evidence="17">ArnADH</fullName>
        </alternativeName>
        <alternativeName>
            <fullName evidence="17">UDP-GlcUA decarboxylase</fullName>
        </alternativeName>
        <alternativeName>
            <fullName evidence="17">UDP-glucuronic acid dehydrogenase</fullName>
        </alternativeName>
    </domain>
</protein>
<feature type="binding site" evidence="17">
    <location>
        <begin position="371"/>
        <end position="372"/>
    </location>
    <ligand>
        <name>NAD(+)</name>
        <dbReference type="ChEBI" id="CHEBI:57540"/>
    </ligand>
</feature>
<dbReference type="PANTHER" id="PTHR43245:SF13">
    <property type="entry name" value="UDP-D-APIOSE_UDP-D-XYLOSE SYNTHASE 2"/>
    <property type="match status" value="1"/>
</dbReference>
<feature type="binding site" evidence="17">
    <location>
        <begin position="435"/>
        <end position="436"/>
    </location>
    <ligand>
        <name>UDP-alpha-D-glucuronate</name>
        <dbReference type="ChEBI" id="CHEBI:58052"/>
    </ligand>
</feature>
<evidence type="ECO:0000256" key="10">
    <source>
        <dbReference type="ARBA" id="ARBA00023268"/>
    </source>
</evidence>
<dbReference type="PANTHER" id="PTHR43245">
    <property type="entry name" value="BIFUNCTIONAL POLYMYXIN RESISTANCE PROTEIN ARNA"/>
    <property type="match status" value="1"/>
</dbReference>
<dbReference type="EC" id="2.1.2.13" evidence="17"/>
<feature type="domain" description="NAD-dependent epimerase/dehydratase" evidence="19">
    <location>
        <begin position="321"/>
        <end position="568"/>
    </location>
</feature>
<feature type="active site" description="Proton acceptor; for decarboxylase activity" evidence="17">
    <location>
        <position position="437"/>
    </location>
</feature>
<comment type="pathway">
    <text evidence="1 17">Bacterial outer membrane biogenesis; lipopolysaccharide biosynthesis.</text>
</comment>
<keyword evidence="10 17" id="KW-0511">Multifunctional enzyme</keyword>
<evidence type="ECO:0000259" key="20">
    <source>
        <dbReference type="Pfam" id="PF02911"/>
    </source>
</evidence>
<dbReference type="InterPro" id="IPR045869">
    <property type="entry name" value="Arna-like_SDR_e"/>
</dbReference>
<evidence type="ECO:0000313" key="22">
    <source>
        <dbReference type="Proteomes" id="UP000199524"/>
    </source>
</evidence>
<dbReference type="Gene3D" id="3.40.50.720">
    <property type="entry name" value="NAD(P)-binding Rossmann-like Domain"/>
    <property type="match status" value="1"/>
</dbReference>
<dbReference type="InterPro" id="IPR005793">
    <property type="entry name" value="Formyl_trans_C"/>
</dbReference>
<name>A0A1H1YKK0_9PSED</name>
<evidence type="ECO:0000313" key="21">
    <source>
        <dbReference type="EMBL" id="SDT22078.1"/>
    </source>
</evidence>
<dbReference type="SUPFAM" id="SSF53328">
    <property type="entry name" value="Formyltransferase"/>
    <property type="match status" value="1"/>
</dbReference>
<keyword evidence="2 17" id="KW-0444">Lipid biosynthesis</keyword>
<dbReference type="GO" id="GO:0099619">
    <property type="term" value="F:UDP-4-amino-4-deoxy-L-arabinose formyltransferase activity"/>
    <property type="evidence" value="ECO:0007669"/>
    <property type="project" value="UniProtKB-EC"/>
</dbReference>
<evidence type="ECO:0000256" key="12">
    <source>
        <dbReference type="ARBA" id="ARBA00060566"/>
    </source>
</evidence>
<comment type="catalytic activity">
    <reaction evidence="17">
        <text>UDP-4-amino-4-deoxy-beta-L-arabinose + (6R)-10-formyltetrahydrofolate = UDP-4-deoxy-4-formamido-beta-L-arabinose + (6S)-5,6,7,8-tetrahydrofolate + H(+)</text>
        <dbReference type="Rhea" id="RHEA:24706"/>
        <dbReference type="ChEBI" id="CHEBI:15378"/>
        <dbReference type="ChEBI" id="CHEBI:57453"/>
        <dbReference type="ChEBI" id="CHEBI:58708"/>
        <dbReference type="ChEBI" id="CHEBI:58709"/>
        <dbReference type="ChEBI" id="CHEBI:195366"/>
        <dbReference type="EC" id="2.1.2.13"/>
    </reaction>
</comment>
<dbReference type="AlphaFoldDB" id="A0A1H1YKK0"/>
<dbReference type="GO" id="GO:0009103">
    <property type="term" value="P:lipopolysaccharide biosynthetic process"/>
    <property type="evidence" value="ECO:0007669"/>
    <property type="project" value="UniProtKB-UniRule"/>
</dbReference>
<dbReference type="InterPro" id="IPR021168">
    <property type="entry name" value="Bifun_polymyxin_resist_ArnA"/>
</dbReference>
<feature type="binding site" evidence="17">
    <location>
        <position position="401"/>
    </location>
    <ligand>
        <name>UDP-alpha-D-glucuronate</name>
        <dbReference type="ChEBI" id="CHEBI:58052"/>
    </ligand>
</feature>
<dbReference type="InterPro" id="IPR011034">
    <property type="entry name" value="Formyl_transferase-like_C_sf"/>
</dbReference>
<comment type="subunit">
    <text evidence="16 17">Homohexamer, formed by a dimer of trimers.</text>
</comment>
<dbReference type="InterPro" id="IPR050177">
    <property type="entry name" value="Lipid_A_modif_metabolic_enz"/>
</dbReference>
<dbReference type="NCBIfam" id="NF005414">
    <property type="entry name" value="PRK06988.1"/>
    <property type="match status" value="1"/>
</dbReference>
<evidence type="ECO:0000256" key="17">
    <source>
        <dbReference type="HAMAP-Rule" id="MF_01166"/>
    </source>
</evidence>
<evidence type="ECO:0000256" key="16">
    <source>
        <dbReference type="ARBA" id="ARBA00063233"/>
    </source>
</evidence>
<dbReference type="InterPro" id="IPR001509">
    <property type="entry name" value="Epimerase_deHydtase"/>
</dbReference>
<dbReference type="NCBIfam" id="NF005998">
    <property type="entry name" value="PRK08125.1"/>
    <property type="match status" value="1"/>
</dbReference>
<dbReference type="Gene3D" id="3.40.50.12230">
    <property type="match status" value="1"/>
</dbReference>
<dbReference type="Proteomes" id="UP000199524">
    <property type="component" value="Chromosome I"/>
</dbReference>
<feature type="binding site" evidence="17">
    <location>
        <position position="494"/>
    </location>
    <ligand>
        <name>UDP-alpha-D-glucuronate</name>
        <dbReference type="ChEBI" id="CHEBI:58052"/>
    </ligand>
</feature>
<dbReference type="UniPathway" id="UPA00032">
    <property type="reaction ID" value="UER00492"/>
</dbReference>
<evidence type="ECO:0000256" key="7">
    <source>
        <dbReference type="ARBA" id="ARBA00023027"/>
    </source>
</evidence>
<dbReference type="Pfam" id="PF01370">
    <property type="entry name" value="Epimerase"/>
    <property type="match status" value="1"/>
</dbReference>
<evidence type="ECO:0000256" key="5">
    <source>
        <dbReference type="ARBA" id="ARBA00022985"/>
    </source>
</evidence>
<dbReference type="FunFam" id="3.40.50.720:FF:000197">
    <property type="entry name" value="Bifunctional polymyxin resistance protein ArnA"/>
    <property type="match status" value="1"/>
</dbReference>
<feature type="region of interest" description="Dehydrogenase ArnADH" evidence="17">
    <location>
        <begin position="317"/>
        <end position="663"/>
    </location>
</feature>
<dbReference type="EC" id="1.1.1.305" evidence="17"/>
<dbReference type="Pfam" id="PF00551">
    <property type="entry name" value="Formyl_trans_N"/>
    <property type="match status" value="1"/>
</dbReference>
<dbReference type="InterPro" id="IPR036477">
    <property type="entry name" value="Formyl_transf_N_sf"/>
</dbReference>
<keyword evidence="7 17" id="KW-0520">NAD</keyword>
<comment type="pathway">
    <text evidence="12 17">Nucleotide-sugar biosynthesis; UDP-4-deoxy-4-formamido-beta-L-arabinose biosynthesis; UDP-4-deoxy-4-formamido-beta-L-arabinose from UDP-alpha-D-glucuronate: step 3/3.</text>
</comment>
<evidence type="ECO:0000259" key="18">
    <source>
        <dbReference type="Pfam" id="PF00551"/>
    </source>
</evidence>
<dbReference type="GO" id="GO:0009245">
    <property type="term" value="P:lipid A biosynthetic process"/>
    <property type="evidence" value="ECO:0007669"/>
    <property type="project" value="UniProtKB-KW"/>
</dbReference>
<feature type="site" description="Raises pKa of active site His" evidence="17">
    <location>
        <position position="142"/>
    </location>
</feature>
<feature type="binding site" evidence="17">
    <location>
        <position position="396"/>
    </location>
    <ligand>
        <name>UDP-alpha-D-glucuronate</name>
        <dbReference type="ChEBI" id="CHEBI:58052"/>
    </ligand>
</feature>
<keyword evidence="3 17" id="KW-0441">Lipid A biosynthesis</keyword>
<feature type="binding site" evidence="17">
    <location>
        <position position="116"/>
    </location>
    <ligand>
        <name>(6R)-10-formyltetrahydrofolate</name>
        <dbReference type="ChEBI" id="CHEBI:195366"/>
    </ligand>
</feature>
<evidence type="ECO:0000256" key="9">
    <source>
        <dbReference type="ARBA" id="ARBA00023251"/>
    </source>
</evidence>
<feature type="domain" description="Formyl transferase N-terminal" evidence="18">
    <location>
        <begin position="27"/>
        <end position="178"/>
    </location>
</feature>
<sequence>MNPKAVVFAYHDIGCAGIEALLNAGYEIAAVFTHADDPKENAFYGSVAQLCALKGIPVHAPEDANHPLWIERIAKLNPDFIFSFYYRNLLSEALLATAKNGAFNLHGSLLPRYRGRAPANWVLVNGETETGVTLHRMVKRADAGGILAQNRVAIERSDTALSLHAKLRESAANLLRDALPQLAQGKLSETAQDESKATYFGRRTPADGKLVWAKPAEELFNLVRAVTKPYPGAFCAVGEHKLIVWGAEVVKGNEGLAPGRVISVDPLRIACGQDSLVINAGQRNENGLFLSGPQLANELGLVDGSVLRGAESGRKPRRTRVLILGVNGFIGNHLSERLLRDDKYEVYGLDIGSDAIERLRSHPNFHFVEGDISIHSEWIEYHIKKCDVVLPLVAIATPIEYTRNPLRVFELDFEENLKLVRYCVKYNKRVIFPSTSEVYGMCQDKNFDEDSSNLIVGPISKQRWIYSVSKQLLDRVIWAYGAKGLNFTLFRPFNWMGPRLDRLDSARIGSSRAITQLILNLVEGTPIRLFDGGEQKRCFTDIADGIEALARIVDNENDSCNGQIINIGNPDNEASIRQLGEELLRQFEAHPLRGNFPPFAGFREVESKAFYGAGYQDVEHRKPSIENAKRLLNWEPTVEMSETIGNTLDFFLKEAMLEIADKR</sequence>
<comment type="function">
    <text evidence="11 17">Bifunctional enzyme that catalyzes the oxidative decarboxylation of UDP-glucuronic acid (UDP-GlcUA) to UDP-4-keto-arabinose (UDP-Ara4O) and the addition of a formyl group to UDP-4-amino-4-deoxy-L-arabinose (UDP-L-Ara4N) to form UDP-L-4-formamido-arabinose (UDP-L-Ara4FN). The modified arabinose is attached to lipid A and is required for resistance to polymyxin and cationic antimicrobial peptides.</text>
</comment>
<proteinExistence type="inferred from homology"/>
<dbReference type="NCBIfam" id="NF008872">
    <property type="entry name" value="PRK11908.1"/>
    <property type="match status" value="1"/>
</dbReference>
<evidence type="ECO:0000256" key="15">
    <source>
        <dbReference type="ARBA" id="ARBA00061216"/>
    </source>
</evidence>
<dbReference type="CDD" id="cd05257">
    <property type="entry name" value="Arna_like_SDR_e"/>
    <property type="match status" value="1"/>
</dbReference>
<evidence type="ECO:0000256" key="11">
    <source>
        <dbReference type="ARBA" id="ARBA00059105"/>
    </source>
</evidence>
<dbReference type="InterPro" id="IPR036291">
    <property type="entry name" value="NAD(P)-bd_dom_sf"/>
</dbReference>
<keyword evidence="5 17" id="KW-0448">Lipopolysaccharide biosynthesis</keyword>
<gene>
    <name evidence="17" type="primary">arnA</name>
    <name evidence="21" type="ORF">SAMN05216598_4489</name>
</gene>
<evidence type="ECO:0000256" key="2">
    <source>
        <dbReference type="ARBA" id="ARBA00022516"/>
    </source>
</evidence>
<dbReference type="CDD" id="cd08702">
    <property type="entry name" value="Arna_FMT_C"/>
    <property type="match status" value="1"/>
</dbReference>
<evidence type="ECO:0000259" key="19">
    <source>
        <dbReference type="Pfam" id="PF01370"/>
    </source>
</evidence>
<keyword evidence="6 17" id="KW-0560">Oxidoreductase</keyword>
<feature type="binding site" evidence="17">
    <location>
        <position position="463"/>
    </location>
    <ligand>
        <name>UDP-alpha-D-glucuronate</name>
        <dbReference type="ChEBI" id="CHEBI:58052"/>
    </ligand>
</feature>
<keyword evidence="4 17" id="KW-0808">Transferase</keyword>
<dbReference type="HAMAP" id="MF_01166">
    <property type="entry name" value="ArnA"/>
    <property type="match status" value="1"/>
</dbReference>
<evidence type="ECO:0000256" key="13">
    <source>
        <dbReference type="ARBA" id="ARBA00060576"/>
    </source>
</evidence>
<evidence type="ECO:0000256" key="6">
    <source>
        <dbReference type="ARBA" id="ARBA00023002"/>
    </source>
</evidence>
<evidence type="ECO:0000256" key="8">
    <source>
        <dbReference type="ARBA" id="ARBA00023098"/>
    </source>
</evidence>
<dbReference type="GO" id="GO:0016831">
    <property type="term" value="F:carboxy-lyase activity"/>
    <property type="evidence" value="ECO:0007669"/>
    <property type="project" value="InterPro"/>
</dbReference>
<dbReference type="SUPFAM" id="SSF50486">
    <property type="entry name" value="FMT C-terminal domain-like"/>
    <property type="match status" value="1"/>
</dbReference>
<feature type="binding site" evidence="17">
    <location>
        <begin position="528"/>
        <end position="537"/>
    </location>
    <ligand>
        <name>UDP-alpha-D-glucuronate</name>
        <dbReference type="ChEBI" id="CHEBI:58052"/>
    </ligand>
</feature>
<dbReference type="InterPro" id="IPR002376">
    <property type="entry name" value="Formyl_transf_N"/>
</dbReference>
<keyword evidence="9 17" id="KW-0046">Antibiotic resistance</keyword>
<dbReference type="EMBL" id="LT629777">
    <property type="protein sequence ID" value="SDT22078.1"/>
    <property type="molecule type" value="Genomic_DNA"/>
</dbReference>
<comment type="caution">
    <text evidence="17">Lacks conserved residue(s) required for the propagation of feature annotation.</text>
</comment>
<comment type="catalytic activity">
    <reaction evidence="17">
        <text>UDP-alpha-D-glucuronate + NAD(+) = UDP-beta-L-threo-pentopyranos-4-ulose + CO2 + NADH</text>
        <dbReference type="Rhea" id="RHEA:24702"/>
        <dbReference type="ChEBI" id="CHEBI:16526"/>
        <dbReference type="ChEBI" id="CHEBI:57540"/>
        <dbReference type="ChEBI" id="CHEBI:57945"/>
        <dbReference type="ChEBI" id="CHEBI:58052"/>
        <dbReference type="ChEBI" id="CHEBI:58710"/>
        <dbReference type="EC" id="1.1.1.305"/>
    </reaction>
</comment>
<feature type="region of interest" description="Formyltransferase ArnAFT" evidence="17">
    <location>
        <begin position="1"/>
        <end position="307"/>
    </location>
</feature>
<evidence type="ECO:0000256" key="3">
    <source>
        <dbReference type="ARBA" id="ARBA00022556"/>
    </source>
</evidence>
<dbReference type="Pfam" id="PF02911">
    <property type="entry name" value="Formyl_trans_C"/>
    <property type="match status" value="1"/>
</dbReference>
<feature type="site" description="Transition state stabilizer" evidence="17">
    <location>
        <position position="104"/>
    </location>
</feature>
<comment type="pathway">
    <text evidence="13 17">Nucleotide-sugar biosynthesis; UDP-4-deoxy-4-formamido-beta-L-arabinose biosynthesis; UDP-4-deoxy-4-formamido-beta-L-arabinose from UDP-alpha-D-glucuronate: step 1/3.</text>
</comment>
<feature type="active site" description="Proton donor; for decarboxylase activity" evidence="17">
    <location>
        <position position="621"/>
    </location>
</feature>
<evidence type="ECO:0000256" key="14">
    <source>
        <dbReference type="ARBA" id="ARBA00060910"/>
    </source>
</evidence>
<feature type="active site" description="Proton donor; for formyltransferase activity" evidence="17">
    <location>
        <position position="106"/>
    </location>
</feature>
<feature type="domain" description="Formyl transferase C-terminal" evidence="20">
    <location>
        <begin position="204"/>
        <end position="284"/>
    </location>
</feature>
<keyword evidence="8 17" id="KW-0443">Lipid metabolism</keyword>
<dbReference type="RefSeq" id="WP_090208929.1">
    <property type="nucleotide sequence ID" value="NZ_LT629777.1"/>
</dbReference>